<dbReference type="KEGG" id="emc:129341022"/>
<feature type="region of interest" description="Disordered" evidence="1">
    <location>
        <begin position="90"/>
        <end position="254"/>
    </location>
</feature>
<evidence type="ECO:0000313" key="3">
    <source>
        <dbReference type="RefSeq" id="XP_054851864.1"/>
    </source>
</evidence>
<name>A0AA97KAD4_EUBMA</name>
<keyword evidence="2" id="KW-1185">Reference proteome</keyword>
<dbReference type="RefSeq" id="XP_054851864.1">
    <property type="nucleotide sequence ID" value="XM_054995889.1"/>
</dbReference>
<accession>A0AA97KAD4</accession>
<dbReference type="Proteomes" id="UP001190640">
    <property type="component" value="Chromosome 13"/>
</dbReference>
<dbReference type="GeneID" id="129341022"/>
<proteinExistence type="predicted"/>
<gene>
    <name evidence="3" type="primary">LOC129341022</name>
</gene>
<evidence type="ECO:0000256" key="1">
    <source>
        <dbReference type="SAM" id="MobiDB-lite"/>
    </source>
</evidence>
<feature type="compositionally biased region" description="Low complexity" evidence="1">
    <location>
        <begin position="177"/>
        <end position="189"/>
    </location>
</feature>
<organism evidence="2 3">
    <name type="scientific">Eublepharis macularius</name>
    <name type="common">Leopard gecko</name>
    <name type="synonym">Cyrtodactylus macularius</name>
    <dbReference type="NCBI Taxonomy" id="481883"/>
    <lineage>
        <taxon>Eukaryota</taxon>
        <taxon>Metazoa</taxon>
        <taxon>Chordata</taxon>
        <taxon>Craniata</taxon>
        <taxon>Vertebrata</taxon>
        <taxon>Euteleostomi</taxon>
        <taxon>Lepidosauria</taxon>
        <taxon>Squamata</taxon>
        <taxon>Bifurcata</taxon>
        <taxon>Gekkota</taxon>
        <taxon>Eublepharidae</taxon>
        <taxon>Eublepharinae</taxon>
        <taxon>Eublepharis</taxon>
    </lineage>
</organism>
<reference evidence="3" key="1">
    <citation type="submission" date="2025-08" db="UniProtKB">
        <authorList>
            <consortium name="RefSeq"/>
        </authorList>
    </citation>
    <scope>IDENTIFICATION</scope>
    <source>
        <tissue evidence="3">Blood</tissue>
    </source>
</reference>
<evidence type="ECO:0000313" key="2">
    <source>
        <dbReference type="Proteomes" id="UP001190640"/>
    </source>
</evidence>
<protein>
    <submittedName>
        <fullName evidence="3">Proline-rich protein HaeIII subfamily 1-like</fullName>
    </submittedName>
</protein>
<dbReference type="AlphaFoldDB" id="A0AA97KAD4"/>
<sequence length="254" mass="27266">MPLFSWRENPKRLLLHPPRPPAIPEGWLAGRPASAAARATERLPRPNRTLLGRPVGGIPCAGAPSAAHTASAFLLRPEDAPVQPQLDAAQRPRIHSAPRARPQQSSGQPVRVGGGTIAILCHRPTVPREKPRLRGARWHKSTQLGSWQRRDLNRGLPKAHLPQVTSPRALTAERPPLLAQAAATARLAASRSERGSPPEGGCRRTTRGPNAGGQRNGEAPPPPALLLLPRRTEPRTAGRVCPTQESPRAAGPRV</sequence>